<dbReference type="RefSeq" id="WP_008040328.1">
    <property type="nucleotide sequence ID" value="NZ_JH725147.1"/>
</dbReference>
<keyword evidence="4" id="KW-0862">Zinc</keyword>
<comment type="cofactor">
    <cofactor evidence="1">
        <name>Zn(2+)</name>
        <dbReference type="ChEBI" id="CHEBI:29105"/>
    </cofactor>
</comment>
<dbReference type="Proteomes" id="UP000008952">
    <property type="component" value="Unassembled WGS sequence"/>
</dbReference>
<proteinExistence type="predicted"/>
<reference evidence="6 7" key="1">
    <citation type="submission" date="2012-03" db="EMBL/GenBank/DDBJ databases">
        <title>The Genome Sequence of Bartonella tamiae Th239.</title>
        <authorList>
            <consortium name="The Broad Institute Genome Sequencing Platform"/>
            <consortium name="The Broad Institute Genome Sequencing Center for Infectious Disease"/>
            <person name="Feldgarden M."/>
            <person name="Kirby J."/>
            <person name="Kosoy M."/>
            <person name="Birtles R."/>
            <person name="Probert W.S."/>
            <person name="Chiaraviglio L."/>
            <person name="Young S.K."/>
            <person name="Zeng Q."/>
            <person name="Gargeya S."/>
            <person name="Fitzgerald M."/>
            <person name="Haas B."/>
            <person name="Abouelleil A."/>
            <person name="Alvarado L."/>
            <person name="Arachchi H.M."/>
            <person name="Berlin A."/>
            <person name="Chapman S.B."/>
            <person name="Gearin G."/>
            <person name="Goldberg J."/>
            <person name="Griggs A."/>
            <person name="Gujja S."/>
            <person name="Hansen M."/>
            <person name="Heiman D."/>
            <person name="Howarth C."/>
            <person name="Larimer J."/>
            <person name="Lui A."/>
            <person name="MacDonald P.J.P."/>
            <person name="McCowen C."/>
            <person name="Montmayeur A."/>
            <person name="Murphy C."/>
            <person name="Neiman D."/>
            <person name="Pearson M."/>
            <person name="Priest M."/>
            <person name="Roberts A."/>
            <person name="Saif S."/>
            <person name="Shea T."/>
            <person name="Sisk P."/>
            <person name="Stolte C."/>
            <person name="Sykes S."/>
            <person name="Wortman J."/>
            <person name="Nusbaum C."/>
            <person name="Birren B."/>
        </authorList>
    </citation>
    <scope>NUCLEOTIDE SEQUENCE [LARGE SCALE GENOMIC DNA]</scope>
    <source>
        <strain evidence="6 7">Th239</strain>
    </source>
</reference>
<dbReference type="Gene3D" id="3.60.15.10">
    <property type="entry name" value="Ribonuclease Z/Hydroxyacylglutathione hydrolase-like"/>
    <property type="match status" value="1"/>
</dbReference>
<evidence type="ECO:0000256" key="1">
    <source>
        <dbReference type="ARBA" id="ARBA00001947"/>
    </source>
</evidence>
<sequence>MGNLKTKTIIVTPFQQNCTILYDDESQKGVLVDPGGDWLKINNVITEMDVHIEEIWITHGHIDHVGAAMEAKEALNVRIIGSHIDDKVWMDTIVEINRNYNLPKVRNCIPDRWLEEGDQLHFSGHDFHIYHTPGHAPGHVIFVNKNAKFALLGDDLFRGSIGRTDLPYADYDVLMHSIREKILPLGDDIAFICGHGPSSTIGYERQNNPFLQSL</sequence>
<feature type="domain" description="Metallo-beta-lactamase" evidence="5">
    <location>
        <begin position="15"/>
        <end position="195"/>
    </location>
</feature>
<dbReference type="InterPro" id="IPR001279">
    <property type="entry name" value="Metallo-B-lactamas"/>
</dbReference>
<evidence type="ECO:0000259" key="5">
    <source>
        <dbReference type="SMART" id="SM00849"/>
    </source>
</evidence>
<dbReference type="EMBL" id="AIMB01000008">
    <property type="protein sequence ID" value="EJF89178.1"/>
    <property type="molecule type" value="Genomic_DNA"/>
</dbReference>
<dbReference type="AlphaFoldDB" id="J0ZL96"/>
<evidence type="ECO:0000313" key="7">
    <source>
        <dbReference type="Proteomes" id="UP000008952"/>
    </source>
</evidence>
<protein>
    <recommendedName>
        <fullName evidence="5">Metallo-beta-lactamase domain-containing protein</fullName>
    </recommendedName>
</protein>
<dbReference type="eggNOG" id="COG0491">
    <property type="taxonomic scope" value="Bacteria"/>
</dbReference>
<dbReference type="OrthoDB" id="9802991at2"/>
<evidence type="ECO:0000256" key="2">
    <source>
        <dbReference type="ARBA" id="ARBA00022723"/>
    </source>
</evidence>
<evidence type="ECO:0000256" key="3">
    <source>
        <dbReference type="ARBA" id="ARBA00022801"/>
    </source>
</evidence>
<accession>J0ZL96</accession>
<dbReference type="PANTHER" id="PTHR46233:SF3">
    <property type="entry name" value="HYDROXYACYLGLUTATHIONE HYDROLASE GLOC"/>
    <property type="match status" value="1"/>
</dbReference>
<dbReference type="SMART" id="SM00849">
    <property type="entry name" value="Lactamase_B"/>
    <property type="match status" value="1"/>
</dbReference>
<dbReference type="InterPro" id="IPR036866">
    <property type="entry name" value="RibonucZ/Hydroxyglut_hydro"/>
</dbReference>
<keyword evidence="2" id="KW-0479">Metal-binding</keyword>
<keyword evidence="7" id="KW-1185">Reference proteome</keyword>
<dbReference type="InterPro" id="IPR051453">
    <property type="entry name" value="MBL_Glyoxalase_II"/>
</dbReference>
<dbReference type="Pfam" id="PF00753">
    <property type="entry name" value="Lactamase_B"/>
    <property type="match status" value="1"/>
</dbReference>
<keyword evidence="3" id="KW-0378">Hydrolase</keyword>
<dbReference type="GO" id="GO:0016787">
    <property type="term" value="F:hydrolase activity"/>
    <property type="evidence" value="ECO:0007669"/>
    <property type="project" value="UniProtKB-KW"/>
</dbReference>
<dbReference type="GO" id="GO:0046872">
    <property type="term" value="F:metal ion binding"/>
    <property type="evidence" value="ECO:0007669"/>
    <property type="project" value="UniProtKB-KW"/>
</dbReference>
<dbReference type="STRING" id="1094558.ME5_01729"/>
<dbReference type="PATRIC" id="fig|1094558.3.peg.1858"/>
<evidence type="ECO:0000313" key="6">
    <source>
        <dbReference type="EMBL" id="EJF89178.1"/>
    </source>
</evidence>
<dbReference type="SUPFAM" id="SSF56281">
    <property type="entry name" value="Metallo-hydrolase/oxidoreductase"/>
    <property type="match status" value="1"/>
</dbReference>
<dbReference type="HOGENOM" id="CLU_030571_5_0_5"/>
<gene>
    <name evidence="6" type="ORF">ME5_01729</name>
</gene>
<organism evidence="6 7">
    <name type="scientific">Bartonella tamiae Th239</name>
    <dbReference type="NCBI Taxonomy" id="1094558"/>
    <lineage>
        <taxon>Bacteria</taxon>
        <taxon>Pseudomonadati</taxon>
        <taxon>Pseudomonadota</taxon>
        <taxon>Alphaproteobacteria</taxon>
        <taxon>Hyphomicrobiales</taxon>
        <taxon>Bartonellaceae</taxon>
        <taxon>Bartonella</taxon>
    </lineage>
</organism>
<name>J0ZL96_9HYPH</name>
<dbReference type="PANTHER" id="PTHR46233">
    <property type="entry name" value="HYDROXYACYLGLUTATHIONE HYDROLASE GLOC"/>
    <property type="match status" value="1"/>
</dbReference>
<evidence type="ECO:0000256" key="4">
    <source>
        <dbReference type="ARBA" id="ARBA00022833"/>
    </source>
</evidence>
<comment type="caution">
    <text evidence="6">The sequence shown here is derived from an EMBL/GenBank/DDBJ whole genome shotgun (WGS) entry which is preliminary data.</text>
</comment>